<comment type="caution">
    <text evidence="2">The sequence shown here is derived from an EMBL/GenBank/DDBJ whole genome shotgun (WGS) entry which is preliminary data.</text>
</comment>
<feature type="compositionally biased region" description="Polar residues" evidence="1">
    <location>
        <begin position="7"/>
        <end position="25"/>
    </location>
</feature>
<evidence type="ECO:0000313" key="2">
    <source>
        <dbReference type="EMBL" id="CAE7381680.1"/>
    </source>
</evidence>
<name>A0A812QFP7_9DINO</name>
<keyword evidence="3" id="KW-1185">Reference proteome</keyword>
<feature type="region of interest" description="Disordered" evidence="1">
    <location>
        <begin position="240"/>
        <end position="260"/>
    </location>
</feature>
<reference evidence="2" key="1">
    <citation type="submission" date="2021-02" db="EMBL/GenBank/DDBJ databases">
        <authorList>
            <person name="Dougan E. K."/>
            <person name="Rhodes N."/>
            <person name="Thang M."/>
            <person name="Chan C."/>
        </authorList>
    </citation>
    <scope>NUCLEOTIDE SEQUENCE</scope>
</reference>
<dbReference type="InterPro" id="IPR032675">
    <property type="entry name" value="LRR_dom_sf"/>
</dbReference>
<dbReference type="SUPFAM" id="SSF52047">
    <property type="entry name" value="RNI-like"/>
    <property type="match status" value="1"/>
</dbReference>
<feature type="region of interest" description="Disordered" evidence="1">
    <location>
        <begin position="1"/>
        <end position="29"/>
    </location>
</feature>
<organism evidence="2 3">
    <name type="scientific">Symbiodinium natans</name>
    <dbReference type="NCBI Taxonomy" id="878477"/>
    <lineage>
        <taxon>Eukaryota</taxon>
        <taxon>Sar</taxon>
        <taxon>Alveolata</taxon>
        <taxon>Dinophyceae</taxon>
        <taxon>Suessiales</taxon>
        <taxon>Symbiodiniaceae</taxon>
        <taxon>Symbiodinium</taxon>
    </lineage>
</organism>
<protein>
    <submittedName>
        <fullName evidence="2">Uncharacterized protein</fullName>
    </submittedName>
</protein>
<dbReference type="Proteomes" id="UP000604046">
    <property type="component" value="Unassembled WGS sequence"/>
</dbReference>
<dbReference type="AlphaFoldDB" id="A0A812QFP7"/>
<evidence type="ECO:0000256" key="1">
    <source>
        <dbReference type="SAM" id="MobiDB-lite"/>
    </source>
</evidence>
<accession>A0A812QFP7</accession>
<sequence>MGLKKASGSQEAPPEQTSKKGSGSAQPGIVQKDGSIAVEWASIELDDNELEDFVRNRLSIMLAQLPGSAAGSVECTVDLADNHLRQAGTLAKMLQSLRETSLHVTVLRLYKNRYDDSVAVPLAEHIRAAATQGRPLMQLHLSNNSLTEAGMRLLIEAAHHSKGYPRSMGCAKLKSLGQDSGRRVLWLRVENQDSPIAGPRDFLESCSSVGLPVWILGDGSGQKPPADAVVQIHPSFVRTHDGGSAGSSAGGKGFKGPKGAGPMTALDRYLMH</sequence>
<dbReference type="EMBL" id="CAJNDS010002225">
    <property type="protein sequence ID" value="CAE7381680.1"/>
    <property type="molecule type" value="Genomic_DNA"/>
</dbReference>
<proteinExistence type="predicted"/>
<feature type="compositionally biased region" description="Gly residues" evidence="1">
    <location>
        <begin position="243"/>
        <end position="259"/>
    </location>
</feature>
<gene>
    <name evidence="2" type="ORF">SNAT2548_LOCUS20833</name>
</gene>
<evidence type="ECO:0000313" key="3">
    <source>
        <dbReference type="Proteomes" id="UP000604046"/>
    </source>
</evidence>
<dbReference type="OrthoDB" id="407287at2759"/>
<dbReference type="Gene3D" id="3.80.10.10">
    <property type="entry name" value="Ribonuclease Inhibitor"/>
    <property type="match status" value="1"/>
</dbReference>